<dbReference type="InterPro" id="IPR036010">
    <property type="entry name" value="2Fe-2S_ferredoxin-like_sf"/>
</dbReference>
<dbReference type="Pfam" id="PF00970">
    <property type="entry name" value="FAD_binding_6"/>
    <property type="match status" value="1"/>
</dbReference>
<dbReference type="PROSITE" id="PS00197">
    <property type="entry name" value="2FE2S_FER_1"/>
    <property type="match status" value="1"/>
</dbReference>
<proteinExistence type="inferred from homology"/>
<sequence>MTGSPFVAATCIDIRRENWNVKTFRFRVANPDNGFDFEAGQYVTLGLEIGGETVYRCYTVSCAPENQGPGEFEITVKHSPGGLVSTWLHETLKAKAKVQVSRATGDFVLPDDRGEPLLFIAGGVGITPLMSMARHLHAQGKSADIQFLQFARTPGDILFRDELREMDASSNGIVPHLFASHSSDSDCQAGRLCTDLLDKIVPGWKSRTVLCCGPDSFMADMREAFVSSGGDPTRFHQESFNVPDSPPAHVVTNTGVSTVRLSESGFDVSCEPGKTVLEAVHASPHGVKIPNACRSGVCGTCKLRMLDGNVDMQHNGGITDEEVDEGYILTCCSVPLSNITIEY</sequence>
<dbReference type="CDD" id="cd00207">
    <property type="entry name" value="fer2"/>
    <property type="match status" value="1"/>
</dbReference>
<feature type="domain" description="FAD-binding FR-type" evidence="11">
    <location>
        <begin position="4"/>
        <end position="110"/>
    </location>
</feature>
<keyword evidence="3" id="KW-0001">2Fe-2S</keyword>
<keyword evidence="2" id="KW-0285">Flavoprotein</keyword>
<dbReference type="SUPFAM" id="SSF54292">
    <property type="entry name" value="2Fe-2S ferredoxin-like"/>
    <property type="match status" value="1"/>
</dbReference>
<dbReference type="Gene3D" id="2.40.30.10">
    <property type="entry name" value="Translation factors"/>
    <property type="match status" value="1"/>
</dbReference>
<dbReference type="InterPro" id="IPR008333">
    <property type="entry name" value="Cbr1-like_FAD-bd_dom"/>
</dbReference>
<keyword evidence="7" id="KW-0408">Iron</keyword>
<evidence type="ECO:0000313" key="13">
    <source>
        <dbReference type="Proteomes" id="UP000185151"/>
    </source>
</evidence>
<evidence type="ECO:0000256" key="8">
    <source>
        <dbReference type="ARBA" id="ARBA00023014"/>
    </source>
</evidence>
<dbReference type="GO" id="GO:0046872">
    <property type="term" value="F:metal ion binding"/>
    <property type="evidence" value="ECO:0007669"/>
    <property type="project" value="UniProtKB-KW"/>
</dbReference>
<dbReference type="RefSeq" id="WP_074295423.1">
    <property type="nucleotide sequence ID" value="NZ_FSRU01000001.1"/>
</dbReference>
<dbReference type="Gene3D" id="3.40.50.80">
    <property type="entry name" value="Nucleotide-binding domain of ferredoxin-NADP reductase (FNR) module"/>
    <property type="match status" value="1"/>
</dbReference>
<evidence type="ECO:0000256" key="6">
    <source>
        <dbReference type="ARBA" id="ARBA00023002"/>
    </source>
</evidence>
<dbReference type="AlphaFoldDB" id="A0A1N6I800"/>
<dbReference type="Gene3D" id="3.10.20.30">
    <property type="match status" value="1"/>
</dbReference>
<keyword evidence="8" id="KW-0411">Iron-sulfur</keyword>
<keyword evidence="13" id="KW-1185">Reference proteome</keyword>
<dbReference type="PRINTS" id="PR00406">
    <property type="entry name" value="CYTB5RDTASE"/>
</dbReference>
<dbReference type="OrthoDB" id="370747at2"/>
<evidence type="ECO:0000313" key="12">
    <source>
        <dbReference type="EMBL" id="SIO28075.1"/>
    </source>
</evidence>
<dbReference type="EMBL" id="FSRU01000001">
    <property type="protein sequence ID" value="SIO28075.1"/>
    <property type="molecule type" value="Genomic_DNA"/>
</dbReference>
<evidence type="ECO:0000259" key="11">
    <source>
        <dbReference type="PROSITE" id="PS51384"/>
    </source>
</evidence>
<comment type="cofactor">
    <cofactor evidence="1">
        <name>FAD</name>
        <dbReference type="ChEBI" id="CHEBI:57692"/>
    </cofactor>
</comment>
<dbReference type="PANTHER" id="PTHR47354">
    <property type="entry name" value="NADH OXIDOREDUCTASE HCR"/>
    <property type="match status" value="1"/>
</dbReference>
<protein>
    <submittedName>
        <fullName evidence="12">Ferredoxin-NADP reductase</fullName>
    </submittedName>
</protein>
<dbReference type="PANTHER" id="PTHR47354:SF6">
    <property type="entry name" value="NADH OXIDOREDUCTASE HCR"/>
    <property type="match status" value="1"/>
</dbReference>
<dbReference type="InterPro" id="IPR012675">
    <property type="entry name" value="Beta-grasp_dom_sf"/>
</dbReference>
<dbReference type="GO" id="GO:0051537">
    <property type="term" value="F:2 iron, 2 sulfur cluster binding"/>
    <property type="evidence" value="ECO:0007669"/>
    <property type="project" value="UniProtKB-KW"/>
</dbReference>
<dbReference type="Pfam" id="PF00175">
    <property type="entry name" value="NAD_binding_1"/>
    <property type="match status" value="1"/>
</dbReference>
<dbReference type="InterPro" id="IPR001433">
    <property type="entry name" value="OxRdtase_FAD/NAD-bd"/>
</dbReference>
<evidence type="ECO:0000259" key="10">
    <source>
        <dbReference type="PROSITE" id="PS51085"/>
    </source>
</evidence>
<organism evidence="12 13">
    <name type="scientific">Paraburkholderia phenazinium</name>
    <dbReference type="NCBI Taxonomy" id="60549"/>
    <lineage>
        <taxon>Bacteria</taxon>
        <taxon>Pseudomonadati</taxon>
        <taxon>Pseudomonadota</taxon>
        <taxon>Betaproteobacteria</taxon>
        <taxon>Burkholderiales</taxon>
        <taxon>Burkholderiaceae</taxon>
        <taxon>Paraburkholderia</taxon>
    </lineage>
</organism>
<dbReference type="InterPro" id="IPR050415">
    <property type="entry name" value="MRET"/>
</dbReference>
<reference evidence="12 13" key="1">
    <citation type="submission" date="2016-11" db="EMBL/GenBank/DDBJ databases">
        <authorList>
            <person name="Jaros S."/>
            <person name="Januszkiewicz K."/>
            <person name="Wedrychowicz H."/>
        </authorList>
    </citation>
    <scope>NUCLEOTIDE SEQUENCE [LARGE SCALE GENOMIC DNA]</scope>
    <source>
        <strain evidence="12 13">GAS95</strain>
    </source>
</reference>
<dbReference type="InterPro" id="IPR001041">
    <property type="entry name" value="2Fe-2S_ferredoxin-type"/>
</dbReference>
<dbReference type="InterPro" id="IPR017938">
    <property type="entry name" value="Riboflavin_synthase-like_b-brl"/>
</dbReference>
<dbReference type="CDD" id="cd06215">
    <property type="entry name" value="FNR_iron_sulfur_binding_1"/>
    <property type="match status" value="1"/>
</dbReference>
<keyword evidence="4" id="KW-0479">Metal-binding</keyword>
<keyword evidence="6" id="KW-0560">Oxidoreductase</keyword>
<evidence type="ECO:0000256" key="4">
    <source>
        <dbReference type="ARBA" id="ARBA00022723"/>
    </source>
</evidence>
<evidence type="ECO:0000256" key="3">
    <source>
        <dbReference type="ARBA" id="ARBA00022714"/>
    </source>
</evidence>
<dbReference type="GO" id="GO:0016491">
    <property type="term" value="F:oxidoreductase activity"/>
    <property type="evidence" value="ECO:0007669"/>
    <property type="project" value="UniProtKB-KW"/>
</dbReference>
<comment type="similarity">
    <text evidence="9">In the N-terminal section; belongs to the FAD-binding oxidoreductase type 6 family.</text>
</comment>
<evidence type="ECO:0000256" key="7">
    <source>
        <dbReference type="ARBA" id="ARBA00023004"/>
    </source>
</evidence>
<feature type="domain" description="2Fe-2S ferredoxin-type" evidence="10">
    <location>
        <begin position="257"/>
        <end position="343"/>
    </location>
</feature>
<dbReference type="InterPro" id="IPR039261">
    <property type="entry name" value="FNR_nucleotide-bd"/>
</dbReference>
<dbReference type="SUPFAM" id="SSF63380">
    <property type="entry name" value="Riboflavin synthase domain-like"/>
    <property type="match status" value="1"/>
</dbReference>
<accession>A0A1N6I800</accession>
<dbReference type="PROSITE" id="PS51384">
    <property type="entry name" value="FAD_FR"/>
    <property type="match status" value="1"/>
</dbReference>
<evidence type="ECO:0000256" key="2">
    <source>
        <dbReference type="ARBA" id="ARBA00022630"/>
    </source>
</evidence>
<evidence type="ECO:0000256" key="5">
    <source>
        <dbReference type="ARBA" id="ARBA00022827"/>
    </source>
</evidence>
<dbReference type="InterPro" id="IPR017927">
    <property type="entry name" value="FAD-bd_FR_type"/>
</dbReference>
<dbReference type="SUPFAM" id="SSF52343">
    <property type="entry name" value="Ferredoxin reductase-like, C-terminal NADP-linked domain"/>
    <property type="match status" value="1"/>
</dbReference>
<gene>
    <name evidence="12" type="ORF">SAMN05444165_1899</name>
</gene>
<dbReference type="InterPro" id="IPR006058">
    <property type="entry name" value="2Fe2S_fd_BS"/>
</dbReference>
<evidence type="ECO:0000256" key="9">
    <source>
        <dbReference type="ARBA" id="ARBA00061434"/>
    </source>
</evidence>
<name>A0A1N6I800_9BURK</name>
<evidence type="ECO:0000256" key="1">
    <source>
        <dbReference type="ARBA" id="ARBA00001974"/>
    </source>
</evidence>
<dbReference type="PROSITE" id="PS51085">
    <property type="entry name" value="2FE2S_FER_2"/>
    <property type="match status" value="1"/>
</dbReference>
<dbReference type="Proteomes" id="UP000185151">
    <property type="component" value="Unassembled WGS sequence"/>
</dbReference>
<dbReference type="Pfam" id="PF00111">
    <property type="entry name" value="Fer2"/>
    <property type="match status" value="1"/>
</dbReference>
<keyword evidence="5" id="KW-0274">FAD</keyword>